<name>A0A1R2BJ24_9CILI</name>
<feature type="region of interest" description="Disordered" evidence="1">
    <location>
        <begin position="1"/>
        <end position="30"/>
    </location>
</feature>
<sequence>MEEAKNNPRPEEAKNNPRPGPKSILGRKSIIKHASTYGPTSLNIPIDKKKKKKVAFVDRANNLNLCTVFNYEQVDIVDEEKSPKSTSCACIAF</sequence>
<keyword evidence="3" id="KW-1185">Reference proteome</keyword>
<evidence type="ECO:0000256" key="1">
    <source>
        <dbReference type="SAM" id="MobiDB-lite"/>
    </source>
</evidence>
<gene>
    <name evidence="2" type="ORF">SteCoe_23786</name>
</gene>
<feature type="compositionally biased region" description="Basic and acidic residues" evidence="1">
    <location>
        <begin position="1"/>
        <end position="15"/>
    </location>
</feature>
<proteinExistence type="predicted"/>
<evidence type="ECO:0000313" key="2">
    <source>
        <dbReference type="EMBL" id="OMJ76772.1"/>
    </source>
</evidence>
<evidence type="ECO:0000313" key="3">
    <source>
        <dbReference type="Proteomes" id="UP000187209"/>
    </source>
</evidence>
<accession>A0A1R2BJ24</accession>
<organism evidence="2 3">
    <name type="scientific">Stentor coeruleus</name>
    <dbReference type="NCBI Taxonomy" id="5963"/>
    <lineage>
        <taxon>Eukaryota</taxon>
        <taxon>Sar</taxon>
        <taxon>Alveolata</taxon>
        <taxon>Ciliophora</taxon>
        <taxon>Postciliodesmatophora</taxon>
        <taxon>Heterotrichea</taxon>
        <taxon>Heterotrichida</taxon>
        <taxon>Stentoridae</taxon>
        <taxon>Stentor</taxon>
    </lineage>
</organism>
<dbReference type="Proteomes" id="UP000187209">
    <property type="component" value="Unassembled WGS sequence"/>
</dbReference>
<dbReference type="EMBL" id="MPUH01000612">
    <property type="protein sequence ID" value="OMJ76772.1"/>
    <property type="molecule type" value="Genomic_DNA"/>
</dbReference>
<reference evidence="2 3" key="1">
    <citation type="submission" date="2016-11" db="EMBL/GenBank/DDBJ databases">
        <title>The macronuclear genome of Stentor coeruleus: a giant cell with tiny introns.</title>
        <authorList>
            <person name="Slabodnick M."/>
            <person name="Ruby J.G."/>
            <person name="Reiff S.B."/>
            <person name="Swart E.C."/>
            <person name="Gosai S."/>
            <person name="Prabakaran S."/>
            <person name="Witkowska E."/>
            <person name="Larue G.E."/>
            <person name="Fisher S."/>
            <person name="Freeman R.M."/>
            <person name="Gunawardena J."/>
            <person name="Chu W."/>
            <person name="Stover N.A."/>
            <person name="Gregory B.D."/>
            <person name="Nowacki M."/>
            <person name="Derisi J."/>
            <person name="Roy S.W."/>
            <person name="Marshall W.F."/>
            <person name="Sood P."/>
        </authorList>
    </citation>
    <scope>NUCLEOTIDE SEQUENCE [LARGE SCALE GENOMIC DNA]</scope>
    <source>
        <strain evidence="2">WM001</strain>
    </source>
</reference>
<comment type="caution">
    <text evidence="2">The sequence shown here is derived from an EMBL/GenBank/DDBJ whole genome shotgun (WGS) entry which is preliminary data.</text>
</comment>
<protein>
    <submittedName>
        <fullName evidence="2">Uncharacterized protein</fullName>
    </submittedName>
</protein>
<dbReference type="AlphaFoldDB" id="A0A1R2BJ24"/>